<dbReference type="InterPro" id="IPR029044">
    <property type="entry name" value="Nucleotide-diphossugar_trans"/>
</dbReference>
<feature type="compositionally biased region" description="Low complexity" evidence="1">
    <location>
        <begin position="55"/>
        <end position="67"/>
    </location>
</feature>
<keyword evidence="4" id="KW-1185">Reference proteome</keyword>
<dbReference type="GO" id="GO:0016740">
    <property type="term" value="F:transferase activity"/>
    <property type="evidence" value="ECO:0007669"/>
    <property type="project" value="UniProtKB-KW"/>
</dbReference>
<dbReference type="SUPFAM" id="SSF53448">
    <property type="entry name" value="Nucleotide-diphospho-sugar transferases"/>
    <property type="match status" value="1"/>
</dbReference>
<sequence>MRTVISLVIIAVVLIALSSFTEAPSRIQHFSPQDLYGSSKENVPPSNPNRLETQLTSSLPTKSATSSPPKPIEKIDGGSGQPKETSNESDLPHGKSPKPIPHTKQPPDTGNGQPQQKPDAVVWSSFAYVQYVTNSNYLCNSLMVLEELHRLGTKAERIMMYPQHWSIPKGQADTEEARFLLQARDNYKAELVPIEVVTFEDRGDATWKDSYTKLLAFNQTQYKRVISLDSDAIVRQTMDELFFLPSTPVAMPRAYWLDQPFLSSQLLVIEPSTTEWTRVSDYMSTNPKGGFDMDILNTLYKNTALVLPHRRYDLLTSEFRKEPNQHEPYLSTQEKWNGTKVLEEVKFVHFSDWPVRKPWLMDEEGREESKPKCHKVGNEMDCTDRDIWVELYSGYAAKRKEICGREYDLRRRATGMERRTQRMREVPAWFEAIVT</sequence>
<dbReference type="InterPro" id="IPR050587">
    <property type="entry name" value="GNT1/Glycosyltrans_8"/>
</dbReference>
<accession>A0A6A5V673</accession>
<dbReference type="EMBL" id="ML976691">
    <property type="protein sequence ID" value="KAF1971769.1"/>
    <property type="molecule type" value="Genomic_DNA"/>
</dbReference>
<gene>
    <name evidence="3" type="ORF">BU23DRAFT_469842</name>
</gene>
<organism evidence="3 4">
    <name type="scientific">Bimuria novae-zelandiae CBS 107.79</name>
    <dbReference type="NCBI Taxonomy" id="1447943"/>
    <lineage>
        <taxon>Eukaryota</taxon>
        <taxon>Fungi</taxon>
        <taxon>Dikarya</taxon>
        <taxon>Ascomycota</taxon>
        <taxon>Pezizomycotina</taxon>
        <taxon>Dothideomycetes</taxon>
        <taxon>Pleosporomycetidae</taxon>
        <taxon>Pleosporales</taxon>
        <taxon>Massarineae</taxon>
        <taxon>Didymosphaeriaceae</taxon>
        <taxon>Bimuria</taxon>
    </lineage>
</organism>
<keyword evidence="2" id="KW-0732">Signal</keyword>
<feature type="region of interest" description="Disordered" evidence="1">
    <location>
        <begin position="31"/>
        <end position="117"/>
    </location>
</feature>
<evidence type="ECO:0000256" key="1">
    <source>
        <dbReference type="SAM" id="MobiDB-lite"/>
    </source>
</evidence>
<evidence type="ECO:0000313" key="3">
    <source>
        <dbReference type="EMBL" id="KAF1971769.1"/>
    </source>
</evidence>
<dbReference type="PANTHER" id="PTHR11183">
    <property type="entry name" value="GLYCOGENIN SUBFAMILY MEMBER"/>
    <property type="match status" value="1"/>
</dbReference>
<feature type="signal peptide" evidence="2">
    <location>
        <begin position="1"/>
        <end position="23"/>
    </location>
</feature>
<dbReference type="Proteomes" id="UP000800036">
    <property type="component" value="Unassembled WGS sequence"/>
</dbReference>
<proteinExistence type="predicted"/>
<evidence type="ECO:0000256" key="2">
    <source>
        <dbReference type="SAM" id="SignalP"/>
    </source>
</evidence>
<evidence type="ECO:0000313" key="4">
    <source>
        <dbReference type="Proteomes" id="UP000800036"/>
    </source>
</evidence>
<name>A0A6A5V673_9PLEO</name>
<dbReference type="Gene3D" id="3.90.550.10">
    <property type="entry name" value="Spore Coat Polysaccharide Biosynthesis Protein SpsA, Chain A"/>
    <property type="match status" value="1"/>
</dbReference>
<feature type="chain" id="PRO_5025462078" evidence="2">
    <location>
        <begin position="24"/>
        <end position="435"/>
    </location>
</feature>
<dbReference type="AlphaFoldDB" id="A0A6A5V673"/>
<protein>
    <submittedName>
        <fullName evidence="3">Nucleotide-diphospho-sugar transferase</fullName>
    </submittedName>
</protein>
<keyword evidence="3" id="KW-0808">Transferase</keyword>
<feature type="compositionally biased region" description="Polar residues" evidence="1">
    <location>
        <begin position="106"/>
        <end position="116"/>
    </location>
</feature>
<reference evidence="3" key="1">
    <citation type="journal article" date="2020" name="Stud. Mycol.">
        <title>101 Dothideomycetes genomes: a test case for predicting lifestyles and emergence of pathogens.</title>
        <authorList>
            <person name="Haridas S."/>
            <person name="Albert R."/>
            <person name="Binder M."/>
            <person name="Bloem J."/>
            <person name="Labutti K."/>
            <person name="Salamov A."/>
            <person name="Andreopoulos B."/>
            <person name="Baker S."/>
            <person name="Barry K."/>
            <person name="Bills G."/>
            <person name="Bluhm B."/>
            <person name="Cannon C."/>
            <person name="Castanera R."/>
            <person name="Culley D."/>
            <person name="Daum C."/>
            <person name="Ezra D."/>
            <person name="Gonzalez J."/>
            <person name="Henrissat B."/>
            <person name="Kuo A."/>
            <person name="Liang C."/>
            <person name="Lipzen A."/>
            <person name="Lutzoni F."/>
            <person name="Magnuson J."/>
            <person name="Mondo S."/>
            <person name="Nolan M."/>
            <person name="Ohm R."/>
            <person name="Pangilinan J."/>
            <person name="Park H.-J."/>
            <person name="Ramirez L."/>
            <person name="Alfaro M."/>
            <person name="Sun H."/>
            <person name="Tritt A."/>
            <person name="Yoshinaga Y."/>
            <person name="Zwiers L.-H."/>
            <person name="Turgeon B."/>
            <person name="Goodwin S."/>
            <person name="Spatafora J."/>
            <person name="Crous P."/>
            <person name="Grigoriev I."/>
        </authorList>
    </citation>
    <scope>NUCLEOTIDE SEQUENCE</scope>
    <source>
        <strain evidence="3">CBS 107.79</strain>
    </source>
</reference>
<dbReference type="OrthoDB" id="2014201at2759"/>